<dbReference type="Gene3D" id="3.30.450.20">
    <property type="entry name" value="PAS domain"/>
    <property type="match status" value="1"/>
</dbReference>
<evidence type="ECO:0000313" key="3">
    <source>
        <dbReference type="Proteomes" id="UP001232992"/>
    </source>
</evidence>
<dbReference type="SMART" id="SM00065">
    <property type="entry name" value="GAF"/>
    <property type="match status" value="1"/>
</dbReference>
<dbReference type="InterPro" id="IPR035965">
    <property type="entry name" value="PAS-like_dom_sf"/>
</dbReference>
<accession>A0ABT7C4H6</accession>
<gene>
    <name evidence="2" type="ORF">PMH09_21590</name>
</gene>
<organism evidence="2 3">
    <name type="scientific">Roseofilum casamattae BLCC-M143</name>
    <dbReference type="NCBI Taxonomy" id="3022442"/>
    <lineage>
        <taxon>Bacteria</taxon>
        <taxon>Bacillati</taxon>
        <taxon>Cyanobacteriota</taxon>
        <taxon>Cyanophyceae</taxon>
        <taxon>Desertifilales</taxon>
        <taxon>Desertifilaceae</taxon>
        <taxon>Roseofilum</taxon>
        <taxon>Roseofilum casamattae</taxon>
    </lineage>
</organism>
<dbReference type="NCBIfam" id="TIGR00229">
    <property type="entry name" value="sensory_box"/>
    <property type="match status" value="1"/>
</dbReference>
<dbReference type="SUPFAM" id="SSF55781">
    <property type="entry name" value="GAF domain-like"/>
    <property type="match status" value="1"/>
</dbReference>
<reference evidence="2 3" key="1">
    <citation type="submission" date="2023-01" db="EMBL/GenBank/DDBJ databases">
        <title>Novel diversity within Roseofilum (Cyanobacteria; Desertifilaceae) from marine benthic mats with descriptions of four novel species.</title>
        <authorList>
            <person name="Wang Y."/>
            <person name="Berthold D.E."/>
            <person name="Hu J."/>
            <person name="Lefler F.W."/>
            <person name="Laughinghouse H.D. IV."/>
        </authorList>
    </citation>
    <scope>NUCLEOTIDE SEQUENCE [LARGE SCALE GENOMIC DNA]</scope>
    <source>
        <strain evidence="2 3">BLCC-M143</strain>
    </source>
</reference>
<dbReference type="CDD" id="cd00130">
    <property type="entry name" value="PAS"/>
    <property type="match status" value="1"/>
</dbReference>
<dbReference type="SUPFAM" id="SSF55785">
    <property type="entry name" value="PYP-like sensor domain (PAS domain)"/>
    <property type="match status" value="1"/>
</dbReference>
<name>A0ABT7C4H6_9CYAN</name>
<feature type="domain" description="PAS" evidence="1">
    <location>
        <begin position="232"/>
        <end position="288"/>
    </location>
</feature>
<dbReference type="InterPro" id="IPR029016">
    <property type="entry name" value="GAF-like_dom_sf"/>
</dbReference>
<dbReference type="EMBL" id="JAQOSQ010000049">
    <property type="protein sequence ID" value="MDJ1185781.1"/>
    <property type="molecule type" value="Genomic_DNA"/>
</dbReference>
<dbReference type="InterPro" id="IPR003018">
    <property type="entry name" value="GAF"/>
</dbReference>
<dbReference type="Gene3D" id="3.30.450.40">
    <property type="match status" value="1"/>
</dbReference>
<comment type="caution">
    <text evidence="2">The sequence shown here is derived from an EMBL/GenBank/DDBJ whole genome shotgun (WGS) entry which is preliminary data.</text>
</comment>
<dbReference type="PROSITE" id="PS50112">
    <property type="entry name" value="PAS"/>
    <property type="match status" value="1"/>
</dbReference>
<sequence length="334" mass="37459">MSDLQTKTPIQELHDLRQEVAALRHNQKAFEAQNELLRTFTTLMRTSTGSLMLRSVLQQTLKIAIRFTKAEGGSLFLLDSKGVVTASLLARGATIRDEKQSIIGQVLDKGFAGWVNQNRQIGLIRDTASDPRWLTLPDQPYIVGSALGVPIFRSKILLGILTLTHSQKEHFTDESADLMQRTAEQMGVVLDNVRLYAEYQQPELPPSIPSVSSNNAEEETTAEEDSLKNIGFYILTEQSKFLYANRQLANLFGYRFGELVGLDSFLELMAAESKRSVFKQMQYCFQDDRKSLNHQGKGRCSDGQLIPIHLYGEKTKLYGKTVIIGVIALDTRAN</sequence>
<dbReference type="Proteomes" id="UP001232992">
    <property type="component" value="Unassembled WGS sequence"/>
</dbReference>
<dbReference type="InterPro" id="IPR000014">
    <property type="entry name" value="PAS"/>
</dbReference>
<protein>
    <submittedName>
        <fullName evidence="2">GAF domain-containing protein</fullName>
    </submittedName>
</protein>
<dbReference type="RefSeq" id="WP_283760419.1">
    <property type="nucleotide sequence ID" value="NZ_JAQOSQ010000049.1"/>
</dbReference>
<keyword evidence="3" id="KW-1185">Reference proteome</keyword>
<evidence type="ECO:0000313" key="2">
    <source>
        <dbReference type="EMBL" id="MDJ1185781.1"/>
    </source>
</evidence>
<proteinExistence type="predicted"/>
<dbReference type="Pfam" id="PF01590">
    <property type="entry name" value="GAF"/>
    <property type="match status" value="1"/>
</dbReference>
<evidence type="ECO:0000259" key="1">
    <source>
        <dbReference type="PROSITE" id="PS50112"/>
    </source>
</evidence>